<evidence type="ECO:0000256" key="7">
    <source>
        <dbReference type="ARBA" id="ARBA00022490"/>
    </source>
</evidence>
<feature type="active site" evidence="22">
    <location>
        <position position="613"/>
    </location>
</feature>
<dbReference type="EC" id="1.3.1.98" evidence="5 22"/>
<evidence type="ECO:0000313" key="24">
    <source>
        <dbReference type="EMBL" id="MDQ8207696.1"/>
    </source>
</evidence>
<dbReference type="PROSITE" id="PS51387">
    <property type="entry name" value="FAD_PCMH"/>
    <property type="match status" value="1"/>
</dbReference>
<dbReference type="Gene3D" id="3.90.190.20">
    <property type="entry name" value="Mur ligase, C-terminal domain"/>
    <property type="match status" value="1"/>
</dbReference>
<dbReference type="PANTHER" id="PTHR43445">
    <property type="entry name" value="UDP-N-ACETYLMURAMATE--L-ALANINE LIGASE-RELATED"/>
    <property type="match status" value="1"/>
</dbReference>
<name>A0ABU1AUD0_9BACT</name>
<feature type="domain" description="FAD-binding PCMH-type" evidence="23">
    <location>
        <begin position="466"/>
        <end position="633"/>
    </location>
</feature>
<dbReference type="SUPFAM" id="SSF53623">
    <property type="entry name" value="MurD-like peptide ligases, catalytic domain"/>
    <property type="match status" value="1"/>
</dbReference>
<evidence type="ECO:0000256" key="8">
    <source>
        <dbReference type="ARBA" id="ARBA00022598"/>
    </source>
</evidence>
<evidence type="ECO:0000259" key="23">
    <source>
        <dbReference type="PROSITE" id="PS51387"/>
    </source>
</evidence>
<keyword evidence="8" id="KW-0436">Ligase</keyword>
<comment type="subcellular location">
    <subcellularLocation>
        <location evidence="3 22">Cytoplasm</location>
    </subcellularLocation>
</comment>
<evidence type="ECO:0000256" key="20">
    <source>
        <dbReference type="ARBA" id="ARBA00031026"/>
    </source>
</evidence>
<dbReference type="PANTHER" id="PTHR43445:SF3">
    <property type="entry name" value="UDP-N-ACETYLMURAMATE--L-ALANINE LIGASE"/>
    <property type="match status" value="1"/>
</dbReference>
<dbReference type="GO" id="GO:0008762">
    <property type="term" value="F:UDP-N-acetylmuramate dehydrogenase activity"/>
    <property type="evidence" value="ECO:0007669"/>
    <property type="project" value="UniProtKB-EC"/>
</dbReference>
<dbReference type="SUPFAM" id="SSF56176">
    <property type="entry name" value="FAD-binding/transporter-associated domain-like"/>
    <property type="match status" value="1"/>
</dbReference>
<evidence type="ECO:0000256" key="11">
    <source>
        <dbReference type="ARBA" id="ARBA00022741"/>
    </source>
</evidence>
<dbReference type="SUPFAM" id="SSF53244">
    <property type="entry name" value="MurD-like peptide ligases, peptide-binding domain"/>
    <property type="match status" value="1"/>
</dbReference>
<reference evidence="24 25" key="1">
    <citation type="submission" date="2023-04" db="EMBL/GenBank/DDBJ databases">
        <title>A novel bacteria isolated from coastal sediment.</title>
        <authorList>
            <person name="Liu X.-J."/>
            <person name="Du Z.-J."/>
        </authorList>
    </citation>
    <scope>NUCLEOTIDE SEQUENCE [LARGE SCALE GENOMIC DNA]</scope>
    <source>
        <strain evidence="24 25">SDUM461003</strain>
    </source>
</reference>
<keyword evidence="10 22" id="KW-0285">Flavoprotein</keyword>
<dbReference type="SUPFAM" id="SSF56194">
    <property type="entry name" value="Uridine diphospho-N-Acetylenolpyruvylglucosamine reductase, MurB, C-terminal domain"/>
    <property type="match status" value="1"/>
</dbReference>
<keyword evidence="16 22" id="KW-0573">Peptidoglycan synthesis</keyword>
<evidence type="ECO:0000256" key="15">
    <source>
        <dbReference type="ARBA" id="ARBA00022960"/>
    </source>
</evidence>
<keyword evidence="7 22" id="KW-0963">Cytoplasm</keyword>
<dbReference type="InterPro" id="IPR003170">
    <property type="entry name" value="MurB"/>
</dbReference>
<accession>A0ABU1AUD0</accession>
<dbReference type="SUPFAM" id="SSF51984">
    <property type="entry name" value="MurCD N-terminal domain"/>
    <property type="match status" value="1"/>
</dbReference>
<dbReference type="InterPro" id="IPR016167">
    <property type="entry name" value="FAD-bd_PCMH_sub1"/>
</dbReference>
<evidence type="ECO:0000256" key="13">
    <source>
        <dbReference type="ARBA" id="ARBA00022840"/>
    </source>
</evidence>
<dbReference type="NCBIfam" id="TIGR00179">
    <property type="entry name" value="murB"/>
    <property type="match status" value="1"/>
</dbReference>
<dbReference type="Gene3D" id="3.40.1190.10">
    <property type="entry name" value="Mur-like, catalytic domain"/>
    <property type="match status" value="1"/>
</dbReference>
<comment type="cofactor">
    <cofactor evidence="1 22">
        <name>FAD</name>
        <dbReference type="ChEBI" id="CHEBI:57692"/>
    </cofactor>
</comment>
<comment type="similarity">
    <text evidence="22">Belongs to the MurB family.</text>
</comment>
<evidence type="ECO:0000256" key="17">
    <source>
        <dbReference type="ARBA" id="ARBA00023002"/>
    </source>
</evidence>
<evidence type="ECO:0000256" key="16">
    <source>
        <dbReference type="ARBA" id="ARBA00022984"/>
    </source>
</evidence>
<dbReference type="InterPro" id="IPR036565">
    <property type="entry name" value="Mur-like_cat_sf"/>
</dbReference>
<gene>
    <name evidence="22 24" type="primary">murB</name>
    <name evidence="24" type="ORF">QEH52_09260</name>
</gene>
<dbReference type="Pfam" id="PF02875">
    <property type="entry name" value="Mur_ligase_C"/>
    <property type="match status" value="1"/>
</dbReference>
<keyword evidence="25" id="KW-1185">Reference proteome</keyword>
<comment type="caution">
    <text evidence="24">The sequence shown here is derived from an EMBL/GenBank/DDBJ whole genome shotgun (WGS) entry which is preliminary data.</text>
</comment>
<dbReference type="InterPro" id="IPR036635">
    <property type="entry name" value="MurB_C_sf"/>
</dbReference>
<dbReference type="RefSeq" id="WP_308949928.1">
    <property type="nucleotide sequence ID" value="NZ_JARXHW010000017.1"/>
</dbReference>
<evidence type="ECO:0000256" key="14">
    <source>
        <dbReference type="ARBA" id="ARBA00022857"/>
    </source>
</evidence>
<evidence type="ECO:0000256" key="19">
    <source>
        <dbReference type="ARBA" id="ARBA00023316"/>
    </source>
</evidence>
<dbReference type="InterPro" id="IPR036318">
    <property type="entry name" value="FAD-bd_PCMH-like_sf"/>
</dbReference>
<feature type="active site" description="Proton donor" evidence="22">
    <location>
        <position position="662"/>
    </location>
</feature>
<dbReference type="InterPro" id="IPR036615">
    <property type="entry name" value="Mur_ligase_C_dom_sf"/>
</dbReference>
<dbReference type="Gene3D" id="3.30.43.10">
    <property type="entry name" value="Uridine Diphospho-n-acetylenolpyruvylglucosamine Reductase, domain 2"/>
    <property type="match status" value="1"/>
</dbReference>
<dbReference type="Gene3D" id="3.90.78.10">
    <property type="entry name" value="UDP-N-acetylenolpyruvoylglucosamine reductase, C-terminal domain"/>
    <property type="match status" value="1"/>
</dbReference>
<evidence type="ECO:0000256" key="6">
    <source>
        <dbReference type="ARBA" id="ARBA00015188"/>
    </source>
</evidence>
<proteinExistence type="inferred from homology"/>
<sequence>MDSTDQYLFLGAGGMGMAPLACWMSQAGYSVCGYDAHLQERVRRWLVSSGVQLEDFVFPEQVTRFSTLVYSSAVKQSHPILAAARAAGLRCLRRGELLAEIARHKRFVAVVGSHGKTTTSGMVAHGLRLAGLSVDYILGGLSADPDMPPAHYTGSDWLVAEVDESDGTIDGFAPAATVVLNVDWDHADRYGDAAKLDAAFTGLLDRTQERILLPQALHLQPKGDTPVQRFDGAAQSMGLDAAPRGRFNQTNGDAAAAVLALFGQALPRETLSSFPGMARRQSILHQDAQLTILEDYAHHPTEVDALIECLRDNEPDKRLIVVFQPHRYSRTRQFKAAFAASLQAADAVYLLPVYAAHEPVLAGGDSRALAQAFSGIPPVELEMSLTGVQQLARAIQTEPTQLAFVGAGDIEEFAGVLTAWMTVPAELAASQASLLDLALLQYLRQRLSPDCTLKRDEPLANKTTIRIGGAARFYAEPANLSDLRVLLRAAELFQIKTFCIGRGSNLLVADTGFDGLVIRFSAAAWRRVESLGQGRIWAAAGGRLKEICGYAAKQGLAGFEFLEGIPGALGGALRMNAGAMGSWMFDVVERVQFIDEEGRYQDLPKEAFHFGYRKVEEISRGIALGAILRCVDSESERSIRARMDRYSGSRKESQPRGASAGCIFKNPEGNFAGKLIDQHGIKGMRVGAAEVSEVHGNFIVNQGGASATDVIELVRQIRAQVKAQSGYILEPEVLLVGQSWDEVLSE</sequence>
<dbReference type="Pfam" id="PF02873">
    <property type="entry name" value="MurB_C"/>
    <property type="match status" value="1"/>
</dbReference>
<dbReference type="InterPro" id="IPR006094">
    <property type="entry name" value="Oxid_FAD_bind_N"/>
</dbReference>
<dbReference type="Gene3D" id="3.40.50.720">
    <property type="entry name" value="NAD(P)-binding Rossmann-like Domain"/>
    <property type="match status" value="1"/>
</dbReference>
<dbReference type="EMBL" id="JARXHW010000017">
    <property type="protein sequence ID" value="MDQ8207696.1"/>
    <property type="molecule type" value="Genomic_DNA"/>
</dbReference>
<evidence type="ECO:0000256" key="12">
    <source>
        <dbReference type="ARBA" id="ARBA00022827"/>
    </source>
</evidence>
<dbReference type="Gene3D" id="3.30.465.10">
    <property type="match status" value="1"/>
</dbReference>
<dbReference type="InterPro" id="IPR016169">
    <property type="entry name" value="FAD-bd_PCMH_sub2"/>
</dbReference>
<evidence type="ECO:0000256" key="21">
    <source>
        <dbReference type="ARBA" id="ARBA00048914"/>
    </source>
</evidence>
<keyword evidence="18 22" id="KW-0131">Cell cycle</keyword>
<dbReference type="InterPro" id="IPR000713">
    <property type="entry name" value="Mur_ligase_N"/>
</dbReference>
<keyword evidence="15 22" id="KW-0133">Cell shape</keyword>
<keyword evidence="9 22" id="KW-0132">Cell division</keyword>
<protein>
    <recommendedName>
        <fullName evidence="6 22">UDP-N-acetylenolpyruvoylglucosamine reductase</fullName>
        <ecNumber evidence="5 22">1.3.1.98</ecNumber>
    </recommendedName>
    <alternativeName>
        <fullName evidence="20 22">UDP-N-acetylmuramate dehydrogenase</fullName>
    </alternativeName>
</protein>
<dbReference type="InterPro" id="IPR004101">
    <property type="entry name" value="Mur_ligase_C"/>
</dbReference>
<keyword evidence="13" id="KW-0067">ATP-binding</keyword>
<evidence type="ECO:0000256" key="1">
    <source>
        <dbReference type="ARBA" id="ARBA00001974"/>
    </source>
</evidence>
<evidence type="ECO:0000256" key="2">
    <source>
        <dbReference type="ARBA" id="ARBA00003921"/>
    </source>
</evidence>
<evidence type="ECO:0000256" key="3">
    <source>
        <dbReference type="ARBA" id="ARBA00004496"/>
    </source>
</evidence>
<keyword evidence="19 22" id="KW-0961">Cell wall biogenesis/degradation</keyword>
<dbReference type="Pfam" id="PF08245">
    <property type="entry name" value="Mur_ligase_M"/>
    <property type="match status" value="1"/>
</dbReference>
<dbReference type="InterPro" id="IPR016166">
    <property type="entry name" value="FAD-bd_PCMH"/>
</dbReference>
<evidence type="ECO:0000256" key="18">
    <source>
        <dbReference type="ARBA" id="ARBA00023306"/>
    </source>
</evidence>
<dbReference type="Pfam" id="PF01565">
    <property type="entry name" value="FAD_binding_4"/>
    <property type="match status" value="1"/>
</dbReference>
<comment type="pathway">
    <text evidence="4 22">Cell wall biogenesis; peptidoglycan biosynthesis.</text>
</comment>
<evidence type="ECO:0000256" key="9">
    <source>
        <dbReference type="ARBA" id="ARBA00022618"/>
    </source>
</evidence>
<keyword evidence="12 22" id="KW-0274">FAD</keyword>
<dbReference type="HAMAP" id="MF_00037">
    <property type="entry name" value="MurB"/>
    <property type="match status" value="1"/>
</dbReference>
<keyword evidence="17 22" id="KW-0560">Oxidoreductase</keyword>
<evidence type="ECO:0000256" key="22">
    <source>
        <dbReference type="HAMAP-Rule" id="MF_00037"/>
    </source>
</evidence>
<dbReference type="InterPro" id="IPR050061">
    <property type="entry name" value="MurCDEF_pg_biosynth"/>
</dbReference>
<comment type="catalytic activity">
    <reaction evidence="21 22">
        <text>UDP-N-acetyl-alpha-D-muramate + NADP(+) = UDP-N-acetyl-3-O-(1-carboxyvinyl)-alpha-D-glucosamine + NADPH + H(+)</text>
        <dbReference type="Rhea" id="RHEA:12248"/>
        <dbReference type="ChEBI" id="CHEBI:15378"/>
        <dbReference type="ChEBI" id="CHEBI:57783"/>
        <dbReference type="ChEBI" id="CHEBI:58349"/>
        <dbReference type="ChEBI" id="CHEBI:68483"/>
        <dbReference type="ChEBI" id="CHEBI:70757"/>
        <dbReference type="EC" id="1.3.1.98"/>
    </reaction>
</comment>
<evidence type="ECO:0000313" key="25">
    <source>
        <dbReference type="Proteomes" id="UP001225316"/>
    </source>
</evidence>
<evidence type="ECO:0000256" key="5">
    <source>
        <dbReference type="ARBA" id="ARBA00012518"/>
    </source>
</evidence>
<evidence type="ECO:0000256" key="4">
    <source>
        <dbReference type="ARBA" id="ARBA00004752"/>
    </source>
</evidence>
<keyword evidence="11" id="KW-0547">Nucleotide-binding</keyword>
<dbReference type="Pfam" id="PF01225">
    <property type="entry name" value="Mur_ligase"/>
    <property type="match status" value="1"/>
</dbReference>
<keyword evidence="14 22" id="KW-0521">NADP</keyword>
<dbReference type="InterPro" id="IPR011601">
    <property type="entry name" value="MurB_C"/>
</dbReference>
<dbReference type="Proteomes" id="UP001225316">
    <property type="component" value="Unassembled WGS sequence"/>
</dbReference>
<dbReference type="NCBIfam" id="NF010480">
    <property type="entry name" value="PRK13905.1"/>
    <property type="match status" value="1"/>
</dbReference>
<evidence type="ECO:0000256" key="10">
    <source>
        <dbReference type="ARBA" id="ARBA00022630"/>
    </source>
</evidence>
<feature type="active site" evidence="22">
    <location>
        <position position="732"/>
    </location>
</feature>
<comment type="function">
    <text evidence="2 22">Cell wall formation.</text>
</comment>
<organism evidence="24 25">
    <name type="scientific">Thalassobacterium maritimum</name>
    <dbReference type="NCBI Taxonomy" id="3041265"/>
    <lineage>
        <taxon>Bacteria</taxon>
        <taxon>Pseudomonadati</taxon>
        <taxon>Verrucomicrobiota</taxon>
        <taxon>Opitutia</taxon>
        <taxon>Puniceicoccales</taxon>
        <taxon>Coraliomargaritaceae</taxon>
        <taxon>Thalassobacterium</taxon>
    </lineage>
</organism>
<dbReference type="InterPro" id="IPR013221">
    <property type="entry name" value="Mur_ligase_cen"/>
</dbReference>